<sequence>MNIREADELPVISSESDEHFTSDTTERRDKDKPEVLVPTSSKTEQQQQRRKPSYSDGSSLIPYAKDAQKAARKKSVAETSAATVDELATSHPAPGTIGRKSTTGLSLQHSRAIQKSIEKSIFGASPRQNLDSSQNEQEQKSLLKRSLFRKTTGVLSGSSTPSALNSAESVTEDIVEVAVPKGAASSYSFDSFEGSSVSDLSSLASSEVSAMSLVEEPDSTRTQDMTRKSHLVYENLLTDFERVFGKFIENSRKTRQDIKETSNAAAQTVAVRKDSELPPTFTPLLLRDIEG</sequence>
<feature type="compositionally biased region" description="Basic and acidic residues" evidence="1">
    <location>
        <begin position="16"/>
        <end position="34"/>
    </location>
</feature>
<keyword evidence="3" id="KW-1185">Reference proteome</keyword>
<proteinExistence type="predicted"/>
<dbReference type="AlphaFoldDB" id="A0A183CWA4"/>
<name>A0A183CWA4_9BILA</name>
<feature type="region of interest" description="Disordered" evidence="1">
    <location>
        <begin position="1"/>
        <end position="140"/>
    </location>
</feature>
<feature type="compositionally biased region" description="Polar residues" evidence="1">
    <location>
        <begin position="99"/>
        <end position="113"/>
    </location>
</feature>
<feature type="compositionally biased region" description="Polar residues" evidence="1">
    <location>
        <begin position="126"/>
        <end position="136"/>
    </location>
</feature>
<dbReference type="Proteomes" id="UP000271098">
    <property type="component" value="Unassembled WGS sequence"/>
</dbReference>
<organism evidence="4">
    <name type="scientific">Gongylonema pulchrum</name>
    <dbReference type="NCBI Taxonomy" id="637853"/>
    <lineage>
        <taxon>Eukaryota</taxon>
        <taxon>Metazoa</taxon>
        <taxon>Ecdysozoa</taxon>
        <taxon>Nematoda</taxon>
        <taxon>Chromadorea</taxon>
        <taxon>Rhabditida</taxon>
        <taxon>Spirurina</taxon>
        <taxon>Spiruromorpha</taxon>
        <taxon>Spiruroidea</taxon>
        <taxon>Gongylonematidae</taxon>
        <taxon>Gongylonema</taxon>
    </lineage>
</organism>
<protein>
    <submittedName>
        <fullName evidence="2 4">Uncharacterized protein</fullName>
    </submittedName>
</protein>
<evidence type="ECO:0000256" key="1">
    <source>
        <dbReference type="SAM" id="MobiDB-lite"/>
    </source>
</evidence>
<gene>
    <name evidence="2" type="ORF">GPUH_LOCUS746</name>
</gene>
<dbReference type="EMBL" id="UYRT01000743">
    <property type="protein sequence ID" value="VDK28651.1"/>
    <property type="molecule type" value="Genomic_DNA"/>
</dbReference>
<accession>A0A183CWA4</accession>
<evidence type="ECO:0000313" key="4">
    <source>
        <dbReference type="WBParaSite" id="GPUH_0000074501-mRNA-1"/>
    </source>
</evidence>
<evidence type="ECO:0000313" key="3">
    <source>
        <dbReference type="Proteomes" id="UP000271098"/>
    </source>
</evidence>
<evidence type="ECO:0000313" key="2">
    <source>
        <dbReference type="EMBL" id="VDK28651.1"/>
    </source>
</evidence>
<reference evidence="2 3" key="2">
    <citation type="submission" date="2018-11" db="EMBL/GenBank/DDBJ databases">
        <authorList>
            <consortium name="Pathogen Informatics"/>
        </authorList>
    </citation>
    <scope>NUCLEOTIDE SEQUENCE [LARGE SCALE GENOMIC DNA]</scope>
</reference>
<reference evidence="4" key="1">
    <citation type="submission" date="2016-06" db="UniProtKB">
        <authorList>
            <consortium name="WormBaseParasite"/>
        </authorList>
    </citation>
    <scope>IDENTIFICATION</scope>
</reference>
<dbReference type="WBParaSite" id="GPUH_0000074501-mRNA-1">
    <property type="protein sequence ID" value="GPUH_0000074501-mRNA-1"/>
    <property type="gene ID" value="GPUH_0000074501"/>
</dbReference>